<reference evidence="2 5" key="2">
    <citation type="submission" date="2019-09" db="EMBL/GenBank/DDBJ databases">
        <title>Draft genome sequences of 48 bacterial type strains from the CCUG.</title>
        <authorList>
            <person name="Tunovic T."/>
            <person name="Pineiro-Iglesias B."/>
            <person name="Unosson C."/>
            <person name="Inganas E."/>
            <person name="Ohlen M."/>
            <person name="Cardew S."/>
            <person name="Jensie-Markopoulos S."/>
            <person name="Salva-Serra F."/>
            <person name="Jaen-Luchoro D."/>
            <person name="Karlsson R."/>
            <person name="Svensson-Stadler L."/>
            <person name="Chun J."/>
            <person name="Moore E."/>
        </authorList>
    </citation>
    <scope>NUCLEOTIDE SEQUENCE [LARGE SCALE GENOMIC DNA]</scope>
    <source>
        <strain evidence="2 5">CCUG 51524</strain>
    </source>
</reference>
<accession>A0A2T4FJK5</accession>
<evidence type="ECO:0000313" key="3">
    <source>
        <dbReference type="EMBL" id="PTC23558.1"/>
    </source>
</evidence>
<keyword evidence="4" id="KW-1185">Reference proteome</keyword>
<gene>
    <name evidence="3" type="ORF">C9383_19845</name>
    <name evidence="2" type="ORF">F7R03_26475</name>
</gene>
<name>A0A2T4FJK5_9PSED</name>
<dbReference type="Proteomes" id="UP000423257">
    <property type="component" value="Unassembled WGS sequence"/>
</dbReference>
<feature type="region of interest" description="Disordered" evidence="1">
    <location>
        <begin position="1"/>
        <end position="32"/>
    </location>
</feature>
<comment type="caution">
    <text evidence="3">The sequence shown here is derived from an EMBL/GenBank/DDBJ whole genome shotgun (WGS) entry which is preliminary data.</text>
</comment>
<protein>
    <submittedName>
        <fullName evidence="3">Uncharacterized protein</fullName>
    </submittedName>
</protein>
<evidence type="ECO:0000313" key="2">
    <source>
        <dbReference type="EMBL" id="KAB0563482.1"/>
    </source>
</evidence>
<dbReference type="EMBL" id="PYWX01000058">
    <property type="protein sequence ID" value="PTC23558.1"/>
    <property type="molecule type" value="Genomic_DNA"/>
</dbReference>
<evidence type="ECO:0000313" key="5">
    <source>
        <dbReference type="Proteomes" id="UP000423257"/>
    </source>
</evidence>
<proteinExistence type="predicted"/>
<dbReference type="AlphaFoldDB" id="A0A2T4FJK5"/>
<sequence>MAREPAPVGLRSRPSLFKPKAGAAARPSGSKLPRHRLNALIARRWRSRQRRSAVAGPSRCFCA</sequence>
<reference evidence="3 4" key="1">
    <citation type="submission" date="2018-03" db="EMBL/GenBank/DDBJ databases">
        <title>Draft genome sequence of the type strain of Pseudomonas palleroniana LMG 23076, isolated from rice in Cameroon.</title>
        <authorList>
            <person name="Tambong J.T."/>
        </authorList>
    </citation>
    <scope>NUCLEOTIDE SEQUENCE [LARGE SCALE GENOMIC DNA]</scope>
    <source>
        <strain evidence="3 4">LMG 23076</strain>
    </source>
</reference>
<dbReference type="Proteomes" id="UP000240476">
    <property type="component" value="Unassembled WGS sequence"/>
</dbReference>
<organism evidence="3 4">
    <name type="scientific">Pseudomonas palleroniana</name>
    <dbReference type="NCBI Taxonomy" id="191390"/>
    <lineage>
        <taxon>Bacteria</taxon>
        <taxon>Pseudomonadati</taxon>
        <taxon>Pseudomonadota</taxon>
        <taxon>Gammaproteobacteria</taxon>
        <taxon>Pseudomonadales</taxon>
        <taxon>Pseudomonadaceae</taxon>
        <taxon>Pseudomonas</taxon>
    </lineage>
</organism>
<dbReference type="EMBL" id="VZPQ01000027">
    <property type="protein sequence ID" value="KAB0563482.1"/>
    <property type="molecule type" value="Genomic_DNA"/>
</dbReference>
<evidence type="ECO:0000313" key="4">
    <source>
        <dbReference type="Proteomes" id="UP000240476"/>
    </source>
</evidence>
<evidence type="ECO:0000256" key="1">
    <source>
        <dbReference type="SAM" id="MobiDB-lite"/>
    </source>
</evidence>